<dbReference type="AlphaFoldDB" id="A0A6A6ERR9"/>
<accession>A0A6A6ERR9</accession>
<sequence>MPIHLHRHIRSNGFESKDKLRKYSWGSLETFNLEKEVQNVFRNRSDIVIGTNCVHATTSRVASSRRIWDTLVKNGVAILSEGTQPLDWFDICFGLLDGWWLAEDGKEYPLQLAFKWMENFQAAGFLSSGYSRGPTQEAFTQQLLVGYKTKWPVPMNSVPTQPRAKASHIN</sequence>
<dbReference type="SUPFAM" id="SSF53335">
    <property type="entry name" value="S-adenosyl-L-methionine-dependent methyltransferases"/>
    <property type="match status" value="1"/>
</dbReference>
<name>A0A6A6ERR9_9PEZI</name>
<dbReference type="EMBL" id="ML994613">
    <property type="protein sequence ID" value="KAF2193428.1"/>
    <property type="molecule type" value="Genomic_DNA"/>
</dbReference>
<dbReference type="Proteomes" id="UP000800200">
    <property type="component" value="Unassembled WGS sequence"/>
</dbReference>
<dbReference type="InterPro" id="IPR029063">
    <property type="entry name" value="SAM-dependent_MTases_sf"/>
</dbReference>
<gene>
    <name evidence="1" type="ORF">K469DRAFT_691019</name>
</gene>
<reference evidence="1" key="1">
    <citation type="journal article" date="2020" name="Stud. Mycol.">
        <title>101 Dothideomycetes genomes: a test case for predicting lifestyles and emergence of pathogens.</title>
        <authorList>
            <person name="Haridas S."/>
            <person name="Albert R."/>
            <person name="Binder M."/>
            <person name="Bloem J."/>
            <person name="Labutti K."/>
            <person name="Salamov A."/>
            <person name="Andreopoulos B."/>
            <person name="Baker S."/>
            <person name="Barry K."/>
            <person name="Bills G."/>
            <person name="Bluhm B."/>
            <person name="Cannon C."/>
            <person name="Castanera R."/>
            <person name="Culley D."/>
            <person name="Daum C."/>
            <person name="Ezra D."/>
            <person name="Gonzalez J."/>
            <person name="Henrissat B."/>
            <person name="Kuo A."/>
            <person name="Liang C."/>
            <person name="Lipzen A."/>
            <person name="Lutzoni F."/>
            <person name="Magnuson J."/>
            <person name="Mondo S."/>
            <person name="Nolan M."/>
            <person name="Ohm R."/>
            <person name="Pangilinan J."/>
            <person name="Park H.-J."/>
            <person name="Ramirez L."/>
            <person name="Alfaro M."/>
            <person name="Sun H."/>
            <person name="Tritt A."/>
            <person name="Yoshinaga Y."/>
            <person name="Zwiers L.-H."/>
            <person name="Turgeon B."/>
            <person name="Goodwin S."/>
            <person name="Spatafora J."/>
            <person name="Crous P."/>
            <person name="Grigoriev I."/>
        </authorList>
    </citation>
    <scope>NUCLEOTIDE SEQUENCE</scope>
    <source>
        <strain evidence="1">CBS 207.26</strain>
    </source>
</reference>
<organism evidence="1 2">
    <name type="scientific">Zopfia rhizophila CBS 207.26</name>
    <dbReference type="NCBI Taxonomy" id="1314779"/>
    <lineage>
        <taxon>Eukaryota</taxon>
        <taxon>Fungi</taxon>
        <taxon>Dikarya</taxon>
        <taxon>Ascomycota</taxon>
        <taxon>Pezizomycotina</taxon>
        <taxon>Dothideomycetes</taxon>
        <taxon>Dothideomycetes incertae sedis</taxon>
        <taxon>Zopfiaceae</taxon>
        <taxon>Zopfia</taxon>
    </lineage>
</organism>
<keyword evidence="2" id="KW-1185">Reference proteome</keyword>
<dbReference type="Gene3D" id="3.40.50.150">
    <property type="entry name" value="Vaccinia Virus protein VP39"/>
    <property type="match status" value="1"/>
</dbReference>
<evidence type="ECO:0000313" key="1">
    <source>
        <dbReference type="EMBL" id="KAF2193428.1"/>
    </source>
</evidence>
<proteinExistence type="predicted"/>
<protein>
    <submittedName>
        <fullName evidence="1">Uncharacterized protein</fullName>
    </submittedName>
</protein>
<evidence type="ECO:0000313" key="2">
    <source>
        <dbReference type="Proteomes" id="UP000800200"/>
    </source>
</evidence>
<dbReference type="OrthoDB" id="329835at2759"/>